<dbReference type="AlphaFoldDB" id="A0A1U7ZDJ1"/>
<dbReference type="Pfam" id="PF12937">
    <property type="entry name" value="F-box-like"/>
    <property type="match status" value="1"/>
</dbReference>
<dbReference type="InterPro" id="IPR001810">
    <property type="entry name" value="F-box_dom"/>
</dbReference>
<reference evidence="2" key="1">
    <citation type="submission" date="2025-08" db="UniProtKB">
        <authorList>
            <consortium name="RefSeq"/>
        </authorList>
    </citation>
    <scope>IDENTIFICATION</scope>
</reference>
<dbReference type="OrthoDB" id="671172at2759"/>
<dbReference type="GeneID" id="104589399"/>
<dbReference type="Gene3D" id="1.20.1280.50">
    <property type="match status" value="1"/>
</dbReference>
<dbReference type="PANTHER" id="PTHR33736:SF13">
    <property type="entry name" value="OS11G0155100 PROTEIN"/>
    <property type="match status" value="1"/>
</dbReference>
<dbReference type="InterPro" id="IPR036047">
    <property type="entry name" value="F-box-like_dom_sf"/>
</dbReference>
<dbReference type="FunCoup" id="A0A1U7ZDJ1">
    <property type="interactions" value="20"/>
</dbReference>
<gene>
    <name evidence="2" type="primary">LOC104589399</name>
</gene>
<dbReference type="PANTHER" id="PTHR33736">
    <property type="entry name" value="F-BOX PROTEIN-RELATED"/>
    <property type="match status" value="1"/>
</dbReference>
<proteinExistence type="predicted"/>
<dbReference type="Proteomes" id="UP000189703">
    <property type="component" value="Unplaced"/>
</dbReference>
<dbReference type="OMA" id="LWTNICH"/>
<keyword evidence="1" id="KW-1185">Reference proteome</keyword>
<dbReference type="InterPro" id="IPR045283">
    <property type="entry name" value="AT3G44326-like"/>
</dbReference>
<name>A0A1U7ZDJ1_NELNU</name>
<sequence length="345" mass="38407">MAISACKSSAKTMTTDEKECGATTTISALHPDVVQAHILTRLDGPSLASVCCASSQLHALSNDESLWRDMCHSTWPSTDTPRIRDIVSSFPAGARSFFSDSFSLLVSPHDQAPPSNLNPPVSPPEIISAVDIHYRGNLLFSKAHETETLSGWFRCSPFRVDLLDPKEVVPTPITISDGTCQDLAENLKLSWIVIDATGRRAANLSSWRPVSVQRHWLSREIHARFATILAGDRGSTEFVQCGIVVTCGGCEGGEMQMREVSLQVEDMDGTNLNGKDSLVIMQRAMQRGERKKGRKGEGKERYEELLRRKAERKERKLRREGRLDSMCMAFSVLFFASVWMLCLFR</sequence>
<accession>A0A1U7ZDJ1</accession>
<dbReference type="KEGG" id="nnu:104589399"/>
<dbReference type="SUPFAM" id="SSF81383">
    <property type="entry name" value="F-box domain"/>
    <property type="match status" value="1"/>
</dbReference>
<organism evidence="1 2">
    <name type="scientific">Nelumbo nucifera</name>
    <name type="common">Sacred lotus</name>
    <dbReference type="NCBI Taxonomy" id="4432"/>
    <lineage>
        <taxon>Eukaryota</taxon>
        <taxon>Viridiplantae</taxon>
        <taxon>Streptophyta</taxon>
        <taxon>Embryophyta</taxon>
        <taxon>Tracheophyta</taxon>
        <taxon>Spermatophyta</taxon>
        <taxon>Magnoliopsida</taxon>
        <taxon>Proteales</taxon>
        <taxon>Nelumbonaceae</taxon>
        <taxon>Nelumbo</taxon>
    </lineage>
</organism>
<evidence type="ECO:0000313" key="1">
    <source>
        <dbReference type="Proteomes" id="UP000189703"/>
    </source>
</evidence>
<dbReference type="RefSeq" id="XP_010246018.1">
    <property type="nucleotide sequence ID" value="XM_010247716.2"/>
</dbReference>
<protein>
    <submittedName>
        <fullName evidence="2">Probable F-box protein At1g60180</fullName>
    </submittedName>
</protein>
<evidence type="ECO:0000313" key="2">
    <source>
        <dbReference type="RefSeq" id="XP_010246018.1"/>
    </source>
</evidence>
<dbReference type="eggNOG" id="ENOG502QV6F">
    <property type="taxonomic scope" value="Eukaryota"/>
</dbReference>